<keyword evidence="3" id="KW-0175">Coiled coil</keyword>
<feature type="region of interest" description="Disordered" evidence="4">
    <location>
        <begin position="882"/>
        <end position="945"/>
    </location>
</feature>
<dbReference type="InterPro" id="IPR001611">
    <property type="entry name" value="Leu-rich_rpt"/>
</dbReference>
<evidence type="ECO:0000256" key="3">
    <source>
        <dbReference type="SAM" id="Coils"/>
    </source>
</evidence>
<dbReference type="PROSITE" id="PS51450">
    <property type="entry name" value="LRR"/>
    <property type="match status" value="1"/>
</dbReference>
<evidence type="ECO:0000256" key="2">
    <source>
        <dbReference type="ARBA" id="ARBA00022737"/>
    </source>
</evidence>
<gene>
    <name evidence="5" type="ORF">ABL78_2193</name>
</gene>
<dbReference type="Proteomes" id="UP000038009">
    <property type="component" value="Unassembled WGS sequence"/>
</dbReference>
<keyword evidence="2" id="KW-0677">Repeat</keyword>
<keyword evidence="1" id="KW-0433">Leucine-rich repeat</keyword>
<evidence type="ECO:0000256" key="4">
    <source>
        <dbReference type="SAM" id="MobiDB-lite"/>
    </source>
</evidence>
<feature type="region of interest" description="Disordered" evidence="4">
    <location>
        <begin position="499"/>
        <end position="533"/>
    </location>
</feature>
<evidence type="ECO:0000313" key="6">
    <source>
        <dbReference type="Proteomes" id="UP000038009"/>
    </source>
</evidence>
<reference evidence="5 6" key="1">
    <citation type="journal article" date="2015" name="PLoS Pathog.">
        <title>Leptomonas seymouri: Adaptations to the Dixenous Life Cycle Analyzed by Genome Sequencing, Transcriptome Profiling and Co-infection with Leishmania donovani.</title>
        <authorList>
            <person name="Kraeva N."/>
            <person name="Butenko A."/>
            <person name="Hlavacova J."/>
            <person name="Kostygov A."/>
            <person name="Myskova J."/>
            <person name="Grybchuk D."/>
            <person name="Lestinova T."/>
            <person name="Votypka J."/>
            <person name="Volf P."/>
            <person name="Opperdoes F."/>
            <person name="Flegontov P."/>
            <person name="Lukes J."/>
            <person name="Yurchenko V."/>
        </authorList>
    </citation>
    <scope>NUCLEOTIDE SEQUENCE [LARGE SCALE GENOMIC DNA]</scope>
    <source>
        <strain evidence="5 6">ATCC 30220</strain>
    </source>
</reference>
<feature type="region of interest" description="Disordered" evidence="4">
    <location>
        <begin position="1183"/>
        <end position="1226"/>
    </location>
</feature>
<comment type="caution">
    <text evidence="5">The sequence shown here is derived from an EMBL/GenBank/DDBJ whole genome shotgun (WGS) entry which is preliminary data.</text>
</comment>
<dbReference type="GO" id="GO:0005737">
    <property type="term" value="C:cytoplasm"/>
    <property type="evidence" value="ECO:0007669"/>
    <property type="project" value="TreeGrafter"/>
</dbReference>
<dbReference type="OMA" id="LHIQQEG"/>
<dbReference type="VEuPathDB" id="TriTrypDB:Lsey_0042_0400"/>
<organism evidence="5 6">
    <name type="scientific">Leptomonas seymouri</name>
    <dbReference type="NCBI Taxonomy" id="5684"/>
    <lineage>
        <taxon>Eukaryota</taxon>
        <taxon>Discoba</taxon>
        <taxon>Euglenozoa</taxon>
        <taxon>Kinetoplastea</taxon>
        <taxon>Metakinetoplastina</taxon>
        <taxon>Trypanosomatida</taxon>
        <taxon>Trypanosomatidae</taxon>
        <taxon>Leishmaniinae</taxon>
        <taxon>Leptomonas</taxon>
    </lineage>
</organism>
<dbReference type="SUPFAM" id="SSF52058">
    <property type="entry name" value="L domain-like"/>
    <property type="match status" value="1"/>
</dbReference>
<proteinExistence type="predicted"/>
<evidence type="ECO:0000256" key="1">
    <source>
        <dbReference type="ARBA" id="ARBA00022614"/>
    </source>
</evidence>
<dbReference type="PANTHER" id="PTHR15454:SF73">
    <property type="entry name" value="DYNEIN AXONEMAL LIGHT CHAIN 1"/>
    <property type="match status" value="1"/>
</dbReference>
<accession>A0A0N1PEG7</accession>
<dbReference type="OrthoDB" id="433501at2759"/>
<dbReference type="PANTHER" id="PTHR15454">
    <property type="entry name" value="NISCHARIN RELATED"/>
    <property type="match status" value="1"/>
</dbReference>
<feature type="compositionally biased region" description="Low complexity" evidence="4">
    <location>
        <begin position="783"/>
        <end position="797"/>
    </location>
</feature>
<feature type="coiled-coil region" evidence="3">
    <location>
        <begin position="1155"/>
        <end position="1182"/>
    </location>
</feature>
<dbReference type="InterPro" id="IPR032675">
    <property type="entry name" value="LRR_dom_sf"/>
</dbReference>
<evidence type="ECO:0008006" key="7">
    <source>
        <dbReference type="Google" id="ProtNLM"/>
    </source>
</evidence>
<dbReference type="Gene3D" id="3.80.10.10">
    <property type="entry name" value="Ribonuclease Inhibitor"/>
    <property type="match status" value="1"/>
</dbReference>
<feature type="compositionally biased region" description="Low complexity" evidence="4">
    <location>
        <begin position="882"/>
        <end position="897"/>
    </location>
</feature>
<evidence type="ECO:0000313" key="5">
    <source>
        <dbReference type="EMBL" id="KPI88733.1"/>
    </source>
</evidence>
<dbReference type="AlphaFoldDB" id="A0A0N1PEG7"/>
<name>A0A0N1PEG7_LEPSE</name>
<sequence length="1226" mass="128998">MSASAQISFAVPVAYDLDVDVFAVQGLSYASSPTEKNLYNSISASKPARVVGVGTAVVAAASSQSTGCTAAKTRSGTRSVADVIDDIFYTYTGINSWAAFSQIQREGVGLRQQLQSGAVFEHPAVQPVLSSFLIEWTRRIRALQAGRTCAVEASTGSSAERTKTSSRRKRFSFVKKRVSVTDGTFTAAKELDLVEADNAGIEEAEEDGLLPLWSDIEPTQRCGPSVLHAIRGAVHTYCKALLHLVTLAEQFSDHWGHLSTHELKHLHTAMAHEKAAHVPSSFIFSVFTELNATEERLGNAVGELAKCDRMEVLRLNCNPTLTELKTLPPNCRVVVACACQLQSFLLPPALSPPNPPSIYASLTTLGLAYNQLRDVQFISLLPALTVLDASFNCMTDTDAVVRDVAAHDALAEVSFQGNPFALLDTYRAAVIRRCVRVDKLDRIAITSEERTLSFQKMQLNNTADTGEAAEQALAEMAAPNRKVGRRKSDTNKLTLPAVIGTETGSGATEAVPSRVDPTSRTRKSSLPKHSLPPAISQITLFPPANRESAPLPSSSDDVTLRTTVAAAVELLVLRGLSTFEPVVQTHTVEELMPSSAFVYELAGLDGLQTPTAPLSRGTSDTLANSSSAAAASIVQSRLASSLTIQNPLGGRKCKAGAAAAAGGRLGMSLSPRGNSSGGIATAGGKRAVVVPPLYEVTSRVCIEGCWGGRGGGDAVPDVAETKHDDLSNETISLANTGVRVEFKADLAAPPPVIPQRGGARHGGNGGRALPPSVTKPRKKATVTPGGAAFTNGNAANGGTSGVRDPYVLSGASSDGTAGRHNSLSGTGVYAAQLPLTHNLVAALQQPLVLHVVVEDTYRYMEEPVMKAVSEMSAAAGMRGNSANRGAGGASLSASQALRDAGASPATPLHTSPLPEAVHRSSFAQGSKAAKEAAAAEAANNTVEERQRRKIGVIRLNPFDLFINSNDAGATSRSHVAQAPSGLSSALTTAAKVPTSGAPLPTSRVIFEHGAEMETDMLAIQAMQHELQLRQCQLQESLFTYNILLEQYVDLAGESKGGGMAGADAAFEPVVPPFTLDVSGTSSGPAPPSGQMSPRRGKRAVLTLPTAPCNPPLTAAGVAAIPTKPSSRSSHLSMSPKSISHLPHLQGNLKEQQIIVVRQAVRIMALQARLEELEKATLRADARLSIGRGPSPPPSTSADAALDALRYRKEAPQVRKGRSQPSKAFRR</sequence>
<keyword evidence="6" id="KW-1185">Reference proteome</keyword>
<feature type="region of interest" description="Disordered" evidence="4">
    <location>
        <begin position="749"/>
        <end position="801"/>
    </location>
</feature>
<dbReference type="EMBL" id="LJSK01000042">
    <property type="protein sequence ID" value="KPI88733.1"/>
    <property type="molecule type" value="Genomic_DNA"/>
</dbReference>
<protein>
    <recommendedName>
        <fullName evidence="7">Leucine-rich repeat protein</fullName>
    </recommendedName>
</protein>